<name>A0A6P8DXI3_PUNGR</name>
<dbReference type="PANTHER" id="PTHR35161">
    <property type="entry name" value="OS02G0303100 PROTEIN"/>
    <property type="match status" value="1"/>
</dbReference>
<proteinExistence type="predicted"/>
<dbReference type="Gene3D" id="1.20.1440.180">
    <property type="entry name" value="KEN domain"/>
    <property type="match status" value="1"/>
</dbReference>
<reference evidence="1" key="1">
    <citation type="journal article" date="2020" name="Plant Biotechnol. J.">
        <title>The pomegranate (Punica granatum L.) draft genome dissects genetic divergence between soft- and hard-seeded cultivars.</title>
        <authorList>
            <person name="Luo X."/>
            <person name="Li H."/>
            <person name="Wu Z."/>
            <person name="Yao W."/>
            <person name="Zhao P."/>
            <person name="Cao D."/>
            <person name="Yu H."/>
            <person name="Li K."/>
            <person name="Poudel K."/>
            <person name="Zhao D."/>
            <person name="Zhang F."/>
            <person name="Xia X."/>
            <person name="Chen L."/>
            <person name="Wang Q."/>
            <person name="Jing D."/>
            <person name="Cao S."/>
        </authorList>
    </citation>
    <scope>NUCLEOTIDE SEQUENCE [LARGE SCALE GENOMIC DNA]</scope>
    <source>
        <strain evidence="1">cv. Tunisia</strain>
    </source>
</reference>
<dbReference type="Proteomes" id="UP000515151">
    <property type="component" value="Chromosome 1"/>
</dbReference>
<sequence length="350" mass="40676">MESIRVDIVNTEDKGASMVMIDGVQGDRHLTKISLREYDKNDNVGELVEAHGITHPNLIRSYVFNLQARTVLCEPNVIPLSQWVKHNHRMLNTSLQRPYHGAVLYICDDVKRIIRGLLHLLIYIHEEKRLYARKFTMDNVVVVEGEAKFANLQLYKLAGSSTLQERAKTNDFDCLGKILGQMFGKRSLPRDMTKFIAALGDPQIRNRYKLLQVHVALQNLQEYMGTIVDLVQNRKYLDQNDEQAYFSVINRFNYPNWHQAFSSTSMLSWTLNYKQVTYSTSNPFSLLRFLRNVVTHLPEQLVQKNVQFVSDDISLAILNHYPDFVVDVQRKLHDRDDSLLGKLLRYSIYK</sequence>
<evidence type="ECO:0000313" key="1">
    <source>
        <dbReference type="Proteomes" id="UP000515151"/>
    </source>
</evidence>
<protein>
    <submittedName>
        <fullName evidence="2">Uncharacterized protein LOC116211831</fullName>
    </submittedName>
</protein>
<dbReference type="AlphaFoldDB" id="A0A6P8DXI3"/>
<evidence type="ECO:0000313" key="2">
    <source>
        <dbReference type="RefSeq" id="XP_031402222.1"/>
    </source>
</evidence>
<accession>A0A6P8DXI3</accession>
<dbReference type="InterPro" id="IPR038357">
    <property type="entry name" value="KEN_sf"/>
</dbReference>
<organism evidence="1 2">
    <name type="scientific">Punica granatum</name>
    <name type="common">Pomegranate</name>
    <dbReference type="NCBI Taxonomy" id="22663"/>
    <lineage>
        <taxon>Eukaryota</taxon>
        <taxon>Viridiplantae</taxon>
        <taxon>Streptophyta</taxon>
        <taxon>Embryophyta</taxon>
        <taxon>Tracheophyta</taxon>
        <taxon>Spermatophyta</taxon>
        <taxon>Magnoliopsida</taxon>
        <taxon>eudicotyledons</taxon>
        <taxon>Gunneridae</taxon>
        <taxon>Pentapetalae</taxon>
        <taxon>rosids</taxon>
        <taxon>malvids</taxon>
        <taxon>Myrtales</taxon>
        <taxon>Lythraceae</taxon>
        <taxon>Punica</taxon>
    </lineage>
</organism>
<keyword evidence="1" id="KW-1185">Reference proteome</keyword>
<dbReference type="GeneID" id="116211831"/>
<gene>
    <name evidence="2" type="primary">LOC116211831</name>
</gene>
<reference evidence="2" key="2">
    <citation type="submission" date="2025-08" db="UniProtKB">
        <authorList>
            <consortium name="RefSeq"/>
        </authorList>
    </citation>
    <scope>IDENTIFICATION</scope>
    <source>
        <tissue evidence="2">Leaf</tissue>
    </source>
</reference>
<dbReference type="PANTHER" id="PTHR35161:SF22">
    <property type="match status" value="1"/>
</dbReference>
<dbReference type="RefSeq" id="XP_031402222.1">
    <property type="nucleotide sequence ID" value="XM_031546362.1"/>
</dbReference>